<organism evidence="6 7">
    <name type="scientific">Aeromicrobium fastidiosum</name>
    <dbReference type="NCBI Taxonomy" id="52699"/>
    <lineage>
        <taxon>Bacteria</taxon>
        <taxon>Bacillati</taxon>
        <taxon>Actinomycetota</taxon>
        <taxon>Actinomycetes</taxon>
        <taxon>Propionibacteriales</taxon>
        <taxon>Nocardioidaceae</taxon>
        <taxon>Aeromicrobium</taxon>
    </lineage>
</organism>
<evidence type="ECO:0000256" key="2">
    <source>
        <dbReference type="ARBA" id="ARBA00023015"/>
    </source>
</evidence>
<dbReference type="Proteomes" id="UP001515100">
    <property type="component" value="Unassembled WGS sequence"/>
</dbReference>
<dbReference type="Pfam" id="PF03466">
    <property type="entry name" value="LysR_substrate"/>
    <property type="match status" value="1"/>
</dbReference>
<evidence type="ECO:0000256" key="3">
    <source>
        <dbReference type="ARBA" id="ARBA00023125"/>
    </source>
</evidence>
<dbReference type="Gene3D" id="1.10.10.10">
    <property type="entry name" value="Winged helix-like DNA-binding domain superfamily/Winged helix DNA-binding domain"/>
    <property type="match status" value="1"/>
</dbReference>
<dbReference type="PANTHER" id="PTHR30346:SF29">
    <property type="entry name" value="LYSR SUBSTRATE-BINDING"/>
    <property type="match status" value="1"/>
</dbReference>
<dbReference type="Gene3D" id="3.40.190.290">
    <property type="match status" value="1"/>
</dbReference>
<evidence type="ECO:0000256" key="4">
    <source>
        <dbReference type="ARBA" id="ARBA00023163"/>
    </source>
</evidence>
<dbReference type="GO" id="GO:0032993">
    <property type="term" value="C:protein-DNA complex"/>
    <property type="evidence" value="ECO:0007669"/>
    <property type="project" value="TreeGrafter"/>
</dbReference>
<dbReference type="PANTHER" id="PTHR30346">
    <property type="entry name" value="TRANSCRIPTIONAL DUAL REGULATOR HCAR-RELATED"/>
    <property type="match status" value="1"/>
</dbReference>
<comment type="caution">
    <text evidence="6">The sequence shown here is derived from an EMBL/GenBank/DDBJ whole genome shotgun (WGS) entry which is preliminary data.</text>
</comment>
<dbReference type="InterPro" id="IPR036388">
    <property type="entry name" value="WH-like_DNA-bd_sf"/>
</dbReference>
<evidence type="ECO:0000313" key="7">
    <source>
        <dbReference type="Proteomes" id="UP001515100"/>
    </source>
</evidence>
<dbReference type="GO" id="GO:0003700">
    <property type="term" value="F:DNA-binding transcription factor activity"/>
    <property type="evidence" value="ECO:0007669"/>
    <property type="project" value="InterPro"/>
</dbReference>
<dbReference type="InterPro" id="IPR000847">
    <property type="entry name" value="LysR_HTH_N"/>
</dbReference>
<dbReference type="OrthoDB" id="3673085at2"/>
<accession>A0A641ALH2</accession>
<keyword evidence="2" id="KW-0805">Transcription regulation</keyword>
<evidence type="ECO:0000256" key="1">
    <source>
        <dbReference type="ARBA" id="ARBA00009437"/>
    </source>
</evidence>
<dbReference type="InterPro" id="IPR005119">
    <property type="entry name" value="LysR_subst-bd"/>
</dbReference>
<dbReference type="InterPro" id="IPR036390">
    <property type="entry name" value="WH_DNA-bd_sf"/>
</dbReference>
<dbReference type="PROSITE" id="PS50931">
    <property type="entry name" value="HTH_LYSR"/>
    <property type="match status" value="1"/>
</dbReference>
<dbReference type="SUPFAM" id="SSF46785">
    <property type="entry name" value="Winged helix' DNA-binding domain"/>
    <property type="match status" value="1"/>
</dbReference>
<name>A0A641ALH2_9ACTN</name>
<protein>
    <submittedName>
        <fullName evidence="6">LysR family transcriptional regulator</fullName>
    </submittedName>
</protein>
<feature type="domain" description="HTH lysR-type" evidence="5">
    <location>
        <begin position="8"/>
        <end position="65"/>
    </location>
</feature>
<dbReference type="SUPFAM" id="SSF53850">
    <property type="entry name" value="Periplasmic binding protein-like II"/>
    <property type="match status" value="1"/>
</dbReference>
<keyword evidence="3" id="KW-0238">DNA-binding</keyword>
<dbReference type="AlphaFoldDB" id="A0A641ALH2"/>
<comment type="similarity">
    <text evidence="1">Belongs to the LysR transcriptional regulatory family.</text>
</comment>
<dbReference type="EMBL" id="SDPP02000002">
    <property type="protein sequence ID" value="KAA1378138.1"/>
    <property type="molecule type" value="Genomic_DNA"/>
</dbReference>
<proteinExistence type="inferred from homology"/>
<sequence>MVVSPDPQTVTRLVTLVHVSQQGSLSGAARVLGVSTSAVSQQMSALAADCGTELFDRQPRGVVLTGAGLALLEHAEQLVRHLDQTATTMSQLSDSLAGPVRIASIASAAASIVLPTAHALHSSAPDVTLTVTTLEPAASLEAVERGTVDVALIDVYDHVPLALPAHLVVEELLREPLVVVARRGTISSRSVALGTLAGHRWVLPPSEAACGAATRHACRAAGFDPAVSWQTDDLLLLVAAVSRGEGIALLPRRAVSDSVAPVALHRLVDPVLERRILVVGRPSTLERPTVRALLDALHHVVRHVPAQTR</sequence>
<evidence type="ECO:0000259" key="5">
    <source>
        <dbReference type="PROSITE" id="PS50931"/>
    </source>
</evidence>
<reference evidence="6" key="1">
    <citation type="submission" date="2019-09" db="EMBL/GenBank/DDBJ databases">
        <authorList>
            <person name="Li J."/>
        </authorList>
    </citation>
    <scope>NUCLEOTIDE SEQUENCE [LARGE SCALE GENOMIC DNA]</scope>
    <source>
        <strain evidence="6">NRBC 14897</strain>
    </source>
</reference>
<evidence type="ECO:0000313" key="6">
    <source>
        <dbReference type="EMBL" id="KAA1378138.1"/>
    </source>
</evidence>
<keyword evidence="7" id="KW-1185">Reference proteome</keyword>
<dbReference type="Pfam" id="PF00126">
    <property type="entry name" value="HTH_1"/>
    <property type="match status" value="1"/>
</dbReference>
<dbReference type="GO" id="GO:0003677">
    <property type="term" value="F:DNA binding"/>
    <property type="evidence" value="ECO:0007669"/>
    <property type="project" value="UniProtKB-KW"/>
</dbReference>
<gene>
    <name evidence="6" type="ORF">ESP62_007080</name>
</gene>
<keyword evidence="4" id="KW-0804">Transcription</keyword>